<feature type="domain" description="Wax synthase" evidence="6">
    <location>
        <begin position="223"/>
        <end position="286"/>
    </location>
</feature>
<dbReference type="AlphaFoldDB" id="A0A4Z1IHW6"/>
<dbReference type="GO" id="GO:0016020">
    <property type="term" value="C:membrane"/>
    <property type="evidence" value="ECO:0007669"/>
    <property type="project" value="UniProtKB-SubCell"/>
</dbReference>
<reference evidence="7 8" key="1">
    <citation type="submission" date="2017-12" db="EMBL/GenBank/DDBJ databases">
        <title>Comparative genomics of Botrytis spp.</title>
        <authorList>
            <person name="Valero-Jimenez C.A."/>
            <person name="Tapia P."/>
            <person name="Veloso J."/>
            <person name="Silva-Moreno E."/>
            <person name="Staats M."/>
            <person name="Valdes J.H."/>
            <person name="Van Kan J.A.L."/>
        </authorList>
    </citation>
    <scope>NUCLEOTIDE SEQUENCE [LARGE SCALE GENOMIC DNA]</scope>
    <source>
        <strain evidence="7 8">MUCL2120</strain>
    </source>
</reference>
<feature type="transmembrane region" description="Helical" evidence="5">
    <location>
        <begin position="12"/>
        <end position="31"/>
    </location>
</feature>
<protein>
    <recommendedName>
        <fullName evidence="6">Wax synthase domain-containing protein</fullName>
    </recommendedName>
</protein>
<dbReference type="EMBL" id="PQXJ01000131">
    <property type="protein sequence ID" value="TGO61259.1"/>
    <property type="molecule type" value="Genomic_DNA"/>
</dbReference>
<dbReference type="Pfam" id="PF13813">
    <property type="entry name" value="MBOAT_2"/>
    <property type="match status" value="1"/>
</dbReference>
<evidence type="ECO:0000313" key="8">
    <source>
        <dbReference type="Proteomes" id="UP000297452"/>
    </source>
</evidence>
<keyword evidence="3 5" id="KW-1133">Transmembrane helix</keyword>
<dbReference type="InterPro" id="IPR032805">
    <property type="entry name" value="Wax_synthase_dom"/>
</dbReference>
<organism evidence="7 8">
    <name type="scientific">Botryotinia narcissicola</name>
    <dbReference type="NCBI Taxonomy" id="278944"/>
    <lineage>
        <taxon>Eukaryota</taxon>
        <taxon>Fungi</taxon>
        <taxon>Dikarya</taxon>
        <taxon>Ascomycota</taxon>
        <taxon>Pezizomycotina</taxon>
        <taxon>Leotiomycetes</taxon>
        <taxon>Helotiales</taxon>
        <taxon>Sclerotiniaceae</taxon>
        <taxon>Botryotinia</taxon>
    </lineage>
</organism>
<evidence type="ECO:0000313" key="7">
    <source>
        <dbReference type="EMBL" id="TGO61259.1"/>
    </source>
</evidence>
<feature type="transmembrane region" description="Helical" evidence="5">
    <location>
        <begin position="318"/>
        <end position="335"/>
    </location>
</feature>
<evidence type="ECO:0000256" key="1">
    <source>
        <dbReference type="ARBA" id="ARBA00004141"/>
    </source>
</evidence>
<dbReference type="OrthoDB" id="1077582at2759"/>
<keyword evidence="2 5" id="KW-0812">Transmembrane</keyword>
<evidence type="ECO:0000256" key="3">
    <source>
        <dbReference type="ARBA" id="ARBA00022989"/>
    </source>
</evidence>
<comment type="subcellular location">
    <subcellularLocation>
        <location evidence="1">Membrane</location>
        <topology evidence="1">Multi-pass membrane protein</topology>
    </subcellularLocation>
</comment>
<name>A0A4Z1IHW6_9HELO</name>
<feature type="transmembrane region" description="Helical" evidence="5">
    <location>
        <begin position="251"/>
        <end position="268"/>
    </location>
</feature>
<sequence>MASFLQNPKSPLYVNGLQLFITSFVIGFTTAHSRVRLAVLPVLLALVWISIPSSYETVTQKMWKSVLASESVTRVIHYIEVAFVTKWTYEANGPSRPNLNIQYADKIAACDSRPPRNNANISSRLSFGIATSLAHRNSGTRFEVKNVPPFSEHDRSYIPTRKEFLRSTALRAGICYIIMDVLSSSGDPTRNAELYAPNLVPVFAKLHHHTFEQLLMRVATSTLNRQRLSSPAAWIIYDVLGMQKGSLAGRYTAMFIVFLISGIIHAIAELATGLKWKQSGVVRYFLTQYFGIVLEDIVKELSSKFGILRSEKLRNVIGYVWVFLFQVWSVPAWMYPQLVGIKGGPEDEPLPFSVVRLLRNV</sequence>
<gene>
    <name evidence="7" type="ORF">BOTNAR_0131g00050</name>
</gene>
<comment type="caution">
    <text evidence="7">The sequence shown here is derived from an EMBL/GenBank/DDBJ whole genome shotgun (WGS) entry which is preliminary data.</text>
</comment>
<evidence type="ECO:0000256" key="2">
    <source>
        <dbReference type="ARBA" id="ARBA00022692"/>
    </source>
</evidence>
<evidence type="ECO:0000259" key="6">
    <source>
        <dbReference type="Pfam" id="PF13813"/>
    </source>
</evidence>
<evidence type="ECO:0000256" key="4">
    <source>
        <dbReference type="ARBA" id="ARBA00023136"/>
    </source>
</evidence>
<evidence type="ECO:0000256" key="5">
    <source>
        <dbReference type="SAM" id="Phobius"/>
    </source>
</evidence>
<keyword evidence="8" id="KW-1185">Reference proteome</keyword>
<accession>A0A4Z1IHW6</accession>
<proteinExistence type="predicted"/>
<dbReference type="Proteomes" id="UP000297452">
    <property type="component" value="Unassembled WGS sequence"/>
</dbReference>
<keyword evidence="4 5" id="KW-0472">Membrane</keyword>
<dbReference type="STRING" id="278944.A0A4Z1IHW6"/>